<feature type="non-terminal residue" evidence="2">
    <location>
        <position position="1"/>
    </location>
</feature>
<evidence type="ECO:0000256" key="1">
    <source>
        <dbReference type="SAM" id="MobiDB-lite"/>
    </source>
</evidence>
<reference evidence="3" key="2">
    <citation type="submission" date="2024-04" db="EMBL/GenBank/DDBJ databases">
        <authorList>
            <person name="Chen Y."/>
            <person name="Shah S."/>
            <person name="Dougan E. K."/>
            <person name="Thang M."/>
            <person name="Chan C."/>
        </authorList>
    </citation>
    <scope>NUCLEOTIDE SEQUENCE [LARGE SCALE GENOMIC DNA]</scope>
</reference>
<evidence type="ECO:0000313" key="2">
    <source>
        <dbReference type="EMBL" id="CAI4004582.1"/>
    </source>
</evidence>
<dbReference type="EMBL" id="CAMXCT030003449">
    <property type="protein sequence ID" value="CAL4791894.1"/>
    <property type="molecule type" value="Genomic_DNA"/>
</dbReference>
<accession>A0A9P1D597</accession>
<keyword evidence="4" id="KW-1185">Reference proteome</keyword>
<name>A0A9P1D597_9DINO</name>
<dbReference type="EMBL" id="CAMXCT010003449">
    <property type="protein sequence ID" value="CAI4004582.1"/>
    <property type="molecule type" value="Genomic_DNA"/>
</dbReference>
<dbReference type="AlphaFoldDB" id="A0A9P1D597"/>
<feature type="region of interest" description="Disordered" evidence="1">
    <location>
        <begin position="23"/>
        <end position="59"/>
    </location>
</feature>
<dbReference type="Proteomes" id="UP001152797">
    <property type="component" value="Unassembled WGS sequence"/>
</dbReference>
<organism evidence="2">
    <name type="scientific">Cladocopium goreaui</name>
    <dbReference type="NCBI Taxonomy" id="2562237"/>
    <lineage>
        <taxon>Eukaryota</taxon>
        <taxon>Sar</taxon>
        <taxon>Alveolata</taxon>
        <taxon>Dinophyceae</taxon>
        <taxon>Suessiales</taxon>
        <taxon>Symbiodiniaceae</taxon>
        <taxon>Cladocopium</taxon>
    </lineage>
</organism>
<proteinExistence type="predicted"/>
<comment type="caution">
    <text evidence="2">The sequence shown here is derived from an EMBL/GenBank/DDBJ whole genome shotgun (WGS) entry which is preliminary data.</text>
</comment>
<feature type="non-terminal residue" evidence="2">
    <location>
        <position position="59"/>
    </location>
</feature>
<evidence type="ECO:0000313" key="3">
    <source>
        <dbReference type="EMBL" id="CAL1157957.1"/>
    </source>
</evidence>
<reference evidence="2" key="1">
    <citation type="submission" date="2022-10" db="EMBL/GenBank/DDBJ databases">
        <authorList>
            <person name="Chen Y."/>
            <person name="Dougan E. K."/>
            <person name="Chan C."/>
            <person name="Rhodes N."/>
            <person name="Thang M."/>
        </authorList>
    </citation>
    <scope>NUCLEOTIDE SEQUENCE</scope>
</reference>
<sequence length="59" mass="6551">VISASSLLNFVMASFTQPLRITRRGQHRVENTDTGDETSGGCGELKKSEEFRKAKRPGR</sequence>
<evidence type="ECO:0000313" key="4">
    <source>
        <dbReference type="Proteomes" id="UP001152797"/>
    </source>
</evidence>
<protein>
    <submittedName>
        <fullName evidence="2">Uncharacterized protein</fullName>
    </submittedName>
</protein>
<dbReference type="EMBL" id="CAMXCT020003449">
    <property type="protein sequence ID" value="CAL1157957.1"/>
    <property type="molecule type" value="Genomic_DNA"/>
</dbReference>
<gene>
    <name evidence="2" type="ORF">C1SCF055_LOCUS30362</name>
</gene>